<dbReference type="SMART" id="SM00028">
    <property type="entry name" value="TPR"/>
    <property type="match status" value="5"/>
</dbReference>
<evidence type="ECO:0000313" key="3">
    <source>
        <dbReference type="EMBL" id="RKJ98658.1"/>
    </source>
</evidence>
<gene>
    <name evidence="3" type="ORF">CE154_002525</name>
</gene>
<accession>A0A420KFE3</accession>
<feature type="chain" id="PRO_5019576055" evidence="2">
    <location>
        <begin position="33"/>
        <end position="595"/>
    </location>
</feature>
<comment type="caution">
    <text evidence="3">The sequence shown here is derived from an EMBL/GenBank/DDBJ whole genome shotgun (WGS) entry which is preliminary data.</text>
</comment>
<organism evidence="3 4">
    <name type="scientific">Alicycliphilus denitrificans</name>
    <dbReference type="NCBI Taxonomy" id="179636"/>
    <lineage>
        <taxon>Bacteria</taxon>
        <taxon>Pseudomonadati</taxon>
        <taxon>Pseudomonadota</taxon>
        <taxon>Betaproteobacteria</taxon>
        <taxon>Burkholderiales</taxon>
        <taxon>Comamonadaceae</taxon>
        <taxon>Alicycliphilus</taxon>
    </lineage>
</organism>
<sequence length="595" mass="65736">MDYYGPMVHPFRRIRPAALACVAATCVFPALAQTGERASEPASAPVQEEEEATAALNAELFYELLLGEITTSEGDPATGYNLMLDAARRSGDPQLYRRATEIALQSRSGEYALAAARAWKEALPQSRDANRYLLRILVALNRIDDSAEPLRQELARSSARDKVSTIRALPLLYARAGDKALAARVVRLALEKELNDPALGPMAWTTVGRMYLAADDKARALEAAGNALGQDPGDDGAAMLSLQLLENAVPEAEALLSRYLAGKPLPEVRMAYARVLLESQRLADAQAQVDAVTREQPDNAQAWLIRASLQLQAGELDQAEAALQRCTQLLEQGPATEQRQRALTQIYLMQSQIAEKRGDLAQAQAWLARIDDAEQLLAVQSRHASLLVRQGRLDEARALIRAIPEKGPDDARLKLQAEVQLLREAGRYQQAYELQGKVVALAPQDNELVYDQAMLADKAGRPAEMERLLRAIIARQPDHHHALNALGFSLADRGVRLQEAKALIVKALEYAPDDPFITDSLGWVEFRLGNRKEALDILERAFRTRPDAEIAAHIGEVLWSLGQRDRALAVWREGLRINKDNDVLKGTLKRLRVRP</sequence>
<feature type="repeat" description="TPR" evidence="1">
    <location>
        <begin position="548"/>
        <end position="581"/>
    </location>
</feature>
<dbReference type="InterPro" id="IPR052384">
    <property type="entry name" value="TMTC_O-mannosyltransferase"/>
</dbReference>
<dbReference type="InterPro" id="IPR011990">
    <property type="entry name" value="TPR-like_helical_dom_sf"/>
</dbReference>
<proteinExistence type="predicted"/>
<name>A0A420KFE3_9BURK</name>
<dbReference type="Proteomes" id="UP000216225">
    <property type="component" value="Unassembled WGS sequence"/>
</dbReference>
<keyword evidence="2" id="KW-0732">Signal</keyword>
<evidence type="ECO:0000256" key="2">
    <source>
        <dbReference type="SAM" id="SignalP"/>
    </source>
</evidence>
<dbReference type="PANTHER" id="PTHR44216:SF3">
    <property type="entry name" value="PROTEIN O-MANNOSYL-TRANSFERASE TMTC2"/>
    <property type="match status" value="1"/>
</dbReference>
<dbReference type="GO" id="GO:0000030">
    <property type="term" value="F:mannosyltransferase activity"/>
    <property type="evidence" value="ECO:0007669"/>
    <property type="project" value="TreeGrafter"/>
</dbReference>
<evidence type="ECO:0000256" key="1">
    <source>
        <dbReference type="PROSITE-ProRule" id="PRU00339"/>
    </source>
</evidence>
<dbReference type="RefSeq" id="WP_094434880.1">
    <property type="nucleotide sequence ID" value="NZ_NKDB02000001.1"/>
</dbReference>
<dbReference type="Gene3D" id="1.25.40.10">
    <property type="entry name" value="Tetratricopeptide repeat domain"/>
    <property type="match status" value="3"/>
</dbReference>
<dbReference type="PANTHER" id="PTHR44216">
    <property type="entry name" value="PROTEIN O-MANNOSYL-TRANSFERASE TMTC2"/>
    <property type="match status" value="1"/>
</dbReference>
<evidence type="ECO:0000313" key="4">
    <source>
        <dbReference type="Proteomes" id="UP000216225"/>
    </source>
</evidence>
<dbReference type="AlphaFoldDB" id="A0A420KFE3"/>
<reference evidence="3 4" key="1">
    <citation type="submission" date="2018-09" db="EMBL/GenBank/DDBJ databases">
        <title>Genome comparison of Alicycliphilus sp. BQ1, a polyurethanolytic bacterium, with its closest phylogenetic relatives Alicycliphilus denitrificans BC and K601, unable to attack polyurethane.</title>
        <authorList>
            <person name="Loza-Tavera H."/>
            <person name="Lozano L."/>
            <person name="Cevallos M."/>
            <person name="Maya-Lucas O."/>
            <person name="Garcia-Mena J."/>
            <person name="Hernandez J."/>
        </authorList>
    </citation>
    <scope>NUCLEOTIDE SEQUENCE [LARGE SCALE GENOMIC DNA]</scope>
    <source>
        <strain evidence="3 4">BQ1</strain>
    </source>
</reference>
<dbReference type="PROSITE" id="PS50005">
    <property type="entry name" value="TPR"/>
    <property type="match status" value="2"/>
</dbReference>
<dbReference type="SUPFAM" id="SSF48452">
    <property type="entry name" value="TPR-like"/>
    <property type="match status" value="2"/>
</dbReference>
<feature type="signal peptide" evidence="2">
    <location>
        <begin position="1"/>
        <end position="32"/>
    </location>
</feature>
<dbReference type="InterPro" id="IPR019734">
    <property type="entry name" value="TPR_rpt"/>
</dbReference>
<feature type="repeat" description="TPR" evidence="1">
    <location>
        <begin position="201"/>
        <end position="234"/>
    </location>
</feature>
<dbReference type="Pfam" id="PF13432">
    <property type="entry name" value="TPR_16"/>
    <property type="match status" value="2"/>
</dbReference>
<dbReference type="EMBL" id="NKDB02000001">
    <property type="protein sequence ID" value="RKJ98658.1"/>
    <property type="molecule type" value="Genomic_DNA"/>
</dbReference>
<protein>
    <submittedName>
        <fullName evidence="3">Tetratricopeptide repeat protein</fullName>
    </submittedName>
</protein>
<dbReference type="GO" id="GO:0035269">
    <property type="term" value="P:protein O-linked glycosylation via mannose"/>
    <property type="evidence" value="ECO:0007669"/>
    <property type="project" value="TreeGrafter"/>
</dbReference>
<keyword evidence="1" id="KW-0802">TPR repeat</keyword>